<protein>
    <submittedName>
        <fullName evidence="2">Uncharacterized protein</fullName>
    </submittedName>
</protein>
<dbReference type="RefSeq" id="WP_129875755.1">
    <property type="nucleotide sequence ID" value="NZ_SEWG01000002.1"/>
</dbReference>
<reference evidence="2 3" key="1">
    <citation type="submission" date="2019-02" db="EMBL/GenBank/DDBJ databases">
        <title>Bacterial novel species Mucilaginibacter sp. 17JY9-4 isolated from soil.</title>
        <authorList>
            <person name="Jung H.-Y."/>
        </authorList>
    </citation>
    <scope>NUCLEOTIDE SEQUENCE [LARGE SCALE GENOMIC DNA]</scope>
    <source>
        <strain evidence="2 3">17JY9-4</strain>
    </source>
</reference>
<evidence type="ECO:0000313" key="3">
    <source>
        <dbReference type="Proteomes" id="UP000293331"/>
    </source>
</evidence>
<keyword evidence="1" id="KW-1133">Transmembrane helix</keyword>
<organism evidence="2 3">
    <name type="scientific">Mucilaginibacter terrigena</name>
    <dbReference type="NCBI Taxonomy" id="2492395"/>
    <lineage>
        <taxon>Bacteria</taxon>
        <taxon>Pseudomonadati</taxon>
        <taxon>Bacteroidota</taxon>
        <taxon>Sphingobacteriia</taxon>
        <taxon>Sphingobacteriales</taxon>
        <taxon>Sphingobacteriaceae</taxon>
        <taxon>Mucilaginibacter</taxon>
    </lineage>
</organism>
<name>A0A4Q5LPY8_9SPHI</name>
<dbReference type="AlphaFoldDB" id="A0A4Q5LPY8"/>
<comment type="caution">
    <text evidence="2">The sequence shown here is derived from an EMBL/GenBank/DDBJ whole genome shotgun (WGS) entry which is preliminary data.</text>
</comment>
<proteinExistence type="predicted"/>
<dbReference type="Proteomes" id="UP000293331">
    <property type="component" value="Unassembled WGS sequence"/>
</dbReference>
<keyword evidence="3" id="KW-1185">Reference proteome</keyword>
<accession>A0A4Q5LPY8</accession>
<feature type="transmembrane region" description="Helical" evidence="1">
    <location>
        <begin position="105"/>
        <end position="133"/>
    </location>
</feature>
<feature type="transmembrane region" description="Helical" evidence="1">
    <location>
        <begin position="43"/>
        <end position="67"/>
    </location>
</feature>
<evidence type="ECO:0000313" key="2">
    <source>
        <dbReference type="EMBL" id="RYU91498.1"/>
    </source>
</evidence>
<keyword evidence="1" id="KW-0472">Membrane</keyword>
<keyword evidence="1" id="KW-0812">Transmembrane</keyword>
<dbReference type="OrthoDB" id="793926at2"/>
<feature type="transmembrane region" description="Helical" evidence="1">
    <location>
        <begin position="79"/>
        <end position="99"/>
    </location>
</feature>
<sequence>MKLLIKALIPTFILFSVFARITALDNLHRDINGEGNAITIQSLMFYFSYVGPLLYAVLFLTQLLIIVPVWNKLLNKRKLVLSVLGACSLLSAAIGYIVWNPADSYYTLLISVATLFGVQAIYWALNLLMLYAIDSIKYFKPQPTI</sequence>
<gene>
    <name evidence="2" type="ORF">EWM62_06040</name>
</gene>
<dbReference type="EMBL" id="SEWG01000002">
    <property type="protein sequence ID" value="RYU91498.1"/>
    <property type="molecule type" value="Genomic_DNA"/>
</dbReference>
<evidence type="ECO:0000256" key="1">
    <source>
        <dbReference type="SAM" id="Phobius"/>
    </source>
</evidence>